<organism evidence="2 3">
    <name type="scientific">Herbiconiux oxytropis</name>
    <dbReference type="NCBI Taxonomy" id="2970915"/>
    <lineage>
        <taxon>Bacteria</taxon>
        <taxon>Bacillati</taxon>
        <taxon>Actinomycetota</taxon>
        <taxon>Actinomycetes</taxon>
        <taxon>Micrococcales</taxon>
        <taxon>Microbacteriaceae</taxon>
        <taxon>Herbiconiux</taxon>
    </lineage>
</organism>
<keyword evidence="3" id="KW-1185">Reference proteome</keyword>
<dbReference type="InterPro" id="IPR036514">
    <property type="entry name" value="SGNH_hydro_sf"/>
</dbReference>
<dbReference type="Pfam" id="PF13472">
    <property type="entry name" value="Lipase_GDSL_2"/>
    <property type="match status" value="1"/>
</dbReference>
<name>A0AA41XH43_9MICO</name>
<dbReference type="RefSeq" id="WP_259530975.1">
    <property type="nucleotide sequence ID" value="NZ_JANLCK010000016.1"/>
</dbReference>
<dbReference type="CDD" id="cd00229">
    <property type="entry name" value="SGNH_hydrolase"/>
    <property type="match status" value="1"/>
</dbReference>
<evidence type="ECO:0000313" key="2">
    <source>
        <dbReference type="EMBL" id="MCS5727892.1"/>
    </source>
</evidence>
<sequence length="262" mass="27361">MVGKSQRRHRSKVTSRTWMTVALVASLGLLAIAITTVALSQESTPVEASGTVPSTSPVAGVLDAGNAESEITDINTDSDRPMVTFLGDSYTSGSRQDSGVESRYPHLLGEALDVSVHSAGLGGAGYVAQGTSKKALPSLVSKIHVDSDVVVVFGGRNDKVGYQPVHDAAGAMFTQIRDRFPNARLIVVGPTWPTSGTPDFVAESNRAIHDAAVAQGATFVDAVDWLKADPGLVGDDKVHPSDAGHARLAELLEPVVQSALQP</sequence>
<evidence type="ECO:0000259" key="1">
    <source>
        <dbReference type="Pfam" id="PF13472"/>
    </source>
</evidence>
<dbReference type="PANTHER" id="PTHR43784">
    <property type="entry name" value="GDSL-LIKE LIPASE/ACYLHYDROLASE, PUTATIVE (AFU_ORTHOLOGUE AFUA_2G00820)-RELATED"/>
    <property type="match status" value="1"/>
</dbReference>
<comment type="caution">
    <text evidence="2">The sequence shown here is derived from an EMBL/GenBank/DDBJ whole genome shotgun (WGS) entry which is preliminary data.</text>
</comment>
<dbReference type="PANTHER" id="PTHR43784:SF2">
    <property type="entry name" value="GDSL-LIKE LIPASE_ACYLHYDROLASE, PUTATIVE (AFU_ORTHOLOGUE AFUA_2G00820)-RELATED"/>
    <property type="match status" value="1"/>
</dbReference>
<dbReference type="InterPro" id="IPR013830">
    <property type="entry name" value="SGNH_hydro"/>
</dbReference>
<dbReference type="GO" id="GO:0016787">
    <property type="term" value="F:hydrolase activity"/>
    <property type="evidence" value="ECO:0007669"/>
    <property type="project" value="UniProtKB-KW"/>
</dbReference>
<protein>
    <submittedName>
        <fullName evidence="2">SGNH/GDSL hydrolase family protein</fullName>
    </submittedName>
</protein>
<dbReference type="Gene3D" id="3.40.50.1110">
    <property type="entry name" value="SGNH hydrolase"/>
    <property type="match status" value="1"/>
</dbReference>
<dbReference type="Proteomes" id="UP001165587">
    <property type="component" value="Unassembled WGS sequence"/>
</dbReference>
<proteinExistence type="predicted"/>
<dbReference type="EMBL" id="JANLCK010000016">
    <property type="protein sequence ID" value="MCS5727892.1"/>
    <property type="molecule type" value="Genomic_DNA"/>
</dbReference>
<reference evidence="2" key="1">
    <citation type="submission" date="2022-08" db="EMBL/GenBank/DDBJ databases">
        <authorList>
            <person name="Deng Y."/>
            <person name="Han X.-F."/>
            <person name="Zhang Y.-Q."/>
        </authorList>
    </citation>
    <scope>NUCLEOTIDE SEQUENCE</scope>
    <source>
        <strain evidence="2">CPCC 203407</strain>
    </source>
</reference>
<dbReference type="InterPro" id="IPR053140">
    <property type="entry name" value="GDSL_Rv0518-like"/>
</dbReference>
<keyword evidence="2" id="KW-0378">Hydrolase</keyword>
<evidence type="ECO:0000313" key="3">
    <source>
        <dbReference type="Proteomes" id="UP001165587"/>
    </source>
</evidence>
<dbReference type="SUPFAM" id="SSF52266">
    <property type="entry name" value="SGNH hydrolase"/>
    <property type="match status" value="1"/>
</dbReference>
<gene>
    <name evidence="2" type="ORF">N1028_18500</name>
</gene>
<dbReference type="AlphaFoldDB" id="A0AA41XH43"/>
<accession>A0AA41XH43</accession>
<feature type="domain" description="SGNH hydrolase-type esterase" evidence="1">
    <location>
        <begin position="85"/>
        <end position="247"/>
    </location>
</feature>